<name>K8NVX9_9BRAD</name>
<dbReference type="Proteomes" id="UP000001096">
    <property type="component" value="Unassembled WGS sequence"/>
</dbReference>
<protein>
    <submittedName>
        <fullName evidence="1">Uncharacterized protein</fullName>
    </submittedName>
</protein>
<evidence type="ECO:0000313" key="2">
    <source>
        <dbReference type="Proteomes" id="UP000001096"/>
    </source>
</evidence>
<organism evidence="1 2">
    <name type="scientific">Afipia broomeae ATCC 49717</name>
    <dbReference type="NCBI Taxonomy" id="883078"/>
    <lineage>
        <taxon>Bacteria</taxon>
        <taxon>Pseudomonadati</taxon>
        <taxon>Pseudomonadota</taxon>
        <taxon>Alphaproteobacteria</taxon>
        <taxon>Hyphomicrobiales</taxon>
        <taxon>Nitrobacteraceae</taxon>
        <taxon>Afipia</taxon>
    </lineage>
</organism>
<dbReference type="EMBL" id="AGWX01000005">
    <property type="protein sequence ID" value="EKS34492.1"/>
    <property type="molecule type" value="Genomic_DNA"/>
</dbReference>
<dbReference type="AlphaFoldDB" id="K8NVX9"/>
<dbReference type="SUPFAM" id="SSF82714">
    <property type="entry name" value="Multidrug efflux transporter AcrB TolC docking domain, DN and DC subdomains"/>
    <property type="match status" value="1"/>
</dbReference>
<dbReference type="Gene3D" id="3.30.2090.10">
    <property type="entry name" value="Multidrug efflux transporter AcrB TolC docking domain, DN and DC subdomains"/>
    <property type="match status" value="1"/>
</dbReference>
<reference evidence="1 2" key="1">
    <citation type="submission" date="2012-04" db="EMBL/GenBank/DDBJ databases">
        <title>The Genome Sequence of Afipia broomeae ATCC 49717.</title>
        <authorList>
            <consortium name="The Broad Institute Genome Sequencing Platform"/>
            <person name="Earl A."/>
            <person name="Ward D."/>
            <person name="Feldgarden M."/>
            <person name="Gevers D."/>
            <person name="Huys G."/>
            <person name="Walker B."/>
            <person name="Young S.K."/>
            <person name="Zeng Q."/>
            <person name="Gargeya S."/>
            <person name="Fitzgerald M."/>
            <person name="Haas B."/>
            <person name="Abouelleil A."/>
            <person name="Alvarado L."/>
            <person name="Arachchi H.M."/>
            <person name="Berlin A."/>
            <person name="Chapman S.B."/>
            <person name="Goldberg J."/>
            <person name="Griggs A."/>
            <person name="Gujja S."/>
            <person name="Hansen M."/>
            <person name="Howarth C."/>
            <person name="Imamovic A."/>
            <person name="Larimer J."/>
            <person name="McCowen C."/>
            <person name="Montmayeur A."/>
            <person name="Murphy C."/>
            <person name="Neiman D."/>
            <person name="Pearson M."/>
            <person name="Priest M."/>
            <person name="Roberts A."/>
            <person name="Saif S."/>
            <person name="Shea T."/>
            <person name="Sisk P."/>
            <person name="Sykes S."/>
            <person name="Wortman J."/>
            <person name="Nusbaum C."/>
            <person name="Birren B."/>
        </authorList>
    </citation>
    <scope>NUCLEOTIDE SEQUENCE [LARGE SCALE GENOMIC DNA]</scope>
    <source>
        <strain evidence="1 2">ATCC 49717</strain>
    </source>
</reference>
<dbReference type="eggNOG" id="COG3696">
    <property type="taxonomic scope" value="Bacteria"/>
</dbReference>
<comment type="caution">
    <text evidence="1">The sequence shown here is derived from an EMBL/GenBank/DDBJ whole genome shotgun (WGS) entry which is preliminary data.</text>
</comment>
<accession>K8NVX9</accession>
<proteinExistence type="predicted"/>
<sequence length="71" mass="7704">MQDLIATAIGGTDAGLVFEGDRRFKIVVRLPDALRDDIPSLEELPVPLPQANPNVPASSIPLRVIAFPSRR</sequence>
<keyword evidence="2" id="KW-1185">Reference proteome</keyword>
<dbReference type="InterPro" id="IPR027463">
    <property type="entry name" value="AcrB_DN_DC_subdom"/>
</dbReference>
<dbReference type="HOGENOM" id="CLU_2730969_0_0_5"/>
<evidence type="ECO:0000313" key="1">
    <source>
        <dbReference type="EMBL" id="EKS34492.1"/>
    </source>
</evidence>
<gene>
    <name evidence="1" type="ORF">HMPREF9695_04402</name>
</gene>
<dbReference type="PATRIC" id="fig|883078.3.peg.4545"/>